<accession>A0A4V1LTC8</accession>
<dbReference type="EMBL" id="PEIB01000001">
    <property type="protein sequence ID" value="RXJ74748.1"/>
    <property type="molecule type" value="Genomic_DNA"/>
</dbReference>
<dbReference type="Proteomes" id="UP000290287">
    <property type="component" value="Unassembled WGS sequence"/>
</dbReference>
<protein>
    <submittedName>
        <fullName evidence="1">Uncharacterized protein</fullName>
    </submittedName>
</protein>
<evidence type="ECO:0000313" key="1">
    <source>
        <dbReference type="EMBL" id="RXJ74748.1"/>
    </source>
</evidence>
<comment type="caution">
    <text evidence="1">The sequence shown here is derived from an EMBL/GenBank/DDBJ whole genome shotgun (WGS) entry which is preliminary data.</text>
</comment>
<sequence length="75" mass="8488">MDVFFYVHSVAMKIDAKTTSFTLIPRQIINKNGQNISLMIAFIASKTSFLNYKTIIKGFSNAKKYEGNHENLGKV</sequence>
<name>A0A4V1LTC8_9GAMM</name>
<gene>
    <name evidence="1" type="ORF">CS022_00495</name>
</gene>
<evidence type="ECO:0000313" key="2">
    <source>
        <dbReference type="Proteomes" id="UP000290287"/>
    </source>
</evidence>
<keyword evidence="2" id="KW-1185">Reference proteome</keyword>
<dbReference type="AlphaFoldDB" id="A0A4V1LTC8"/>
<proteinExistence type="predicted"/>
<reference evidence="1 2" key="1">
    <citation type="submission" date="2017-10" db="EMBL/GenBank/DDBJ databases">
        <title>Nyctiphanis sp. nov., isolated from the stomach of the euphausiid Nyctiphanes simplex (Hansen, 1911) in the Gulf of California.</title>
        <authorList>
            <person name="Gomez-Gil B."/>
            <person name="Aguilar-Mendez M."/>
            <person name="Lopez-Cortes A."/>
            <person name="Gomez-Gutierrez J."/>
            <person name="Roque A."/>
            <person name="Lang E."/>
            <person name="Gonzalez-Castillo A."/>
        </authorList>
    </citation>
    <scope>NUCLEOTIDE SEQUENCE [LARGE SCALE GENOMIC DNA]</scope>
    <source>
        <strain evidence="1 2">CAIM 600</strain>
    </source>
</reference>
<organism evidence="1 2">
    <name type="scientific">Veronia nyctiphanis</name>
    <dbReference type="NCBI Taxonomy" id="1278244"/>
    <lineage>
        <taxon>Bacteria</taxon>
        <taxon>Pseudomonadati</taxon>
        <taxon>Pseudomonadota</taxon>
        <taxon>Gammaproteobacteria</taxon>
        <taxon>Vibrionales</taxon>
        <taxon>Vibrionaceae</taxon>
        <taxon>Veronia</taxon>
    </lineage>
</organism>